<dbReference type="InterPro" id="IPR053146">
    <property type="entry name" value="QDO-like"/>
</dbReference>
<dbReference type="InterPro" id="IPR013096">
    <property type="entry name" value="Cupin_2"/>
</dbReference>
<proteinExistence type="predicted"/>
<dbReference type="Pfam" id="PF07883">
    <property type="entry name" value="Cupin_2"/>
    <property type="match status" value="1"/>
</dbReference>
<dbReference type="InterPro" id="IPR011051">
    <property type="entry name" value="RmlC_Cupin_sf"/>
</dbReference>
<dbReference type="PANTHER" id="PTHR36440">
    <property type="entry name" value="PUTATIVE (AFU_ORTHOLOGUE AFUA_8G07350)-RELATED"/>
    <property type="match status" value="1"/>
</dbReference>
<evidence type="ECO:0000313" key="3">
    <source>
        <dbReference type="Proteomes" id="UP000245712"/>
    </source>
</evidence>
<dbReference type="RefSeq" id="WP_116610418.1">
    <property type="nucleotide sequence ID" value="NZ_QEOB01000003.1"/>
</dbReference>
<sequence length="155" mass="16803">MFVINNKPTEYDFGGSRTRLLVPGEQTGGAWCMLEIFAPAGRSTPTHRHEREDETLMLLEGQLEVVVDGAPHRLKPGENVVLGRGTTHQFVNRGATTAHYLLICSPAGFDRFVAASSDAYDSTVAPVPPNDAAKTRMRAAAIEFGIDIVPPAEKN</sequence>
<dbReference type="EMBL" id="QEOB01000003">
    <property type="protein sequence ID" value="PVX85936.1"/>
    <property type="molecule type" value="Genomic_DNA"/>
</dbReference>
<dbReference type="Proteomes" id="UP000245712">
    <property type="component" value="Unassembled WGS sequence"/>
</dbReference>
<keyword evidence="3" id="KW-1185">Reference proteome</keyword>
<dbReference type="SUPFAM" id="SSF51182">
    <property type="entry name" value="RmlC-like cupins"/>
    <property type="match status" value="1"/>
</dbReference>
<organism evidence="2 3">
    <name type="scientific">Paraburkholderia unamae</name>
    <dbReference type="NCBI Taxonomy" id="219649"/>
    <lineage>
        <taxon>Bacteria</taxon>
        <taxon>Pseudomonadati</taxon>
        <taxon>Pseudomonadota</taxon>
        <taxon>Betaproteobacteria</taxon>
        <taxon>Burkholderiales</taxon>
        <taxon>Burkholderiaceae</taxon>
        <taxon>Paraburkholderia</taxon>
    </lineage>
</organism>
<protein>
    <recommendedName>
        <fullName evidence="1">Cupin type-2 domain-containing protein</fullName>
    </recommendedName>
</protein>
<feature type="domain" description="Cupin type-2" evidence="1">
    <location>
        <begin position="34"/>
        <end position="103"/>
    </location>
</feature>
<gene>
    <name evidence="2" type="ORF">C7402_103514</name>
</gene>
<dbReference type="PANTHER" id="PTHR36440:SF1">
    <property type="entry name" value="PUTATIVE (AFU_ORTHOLOGUE AFUA_8G07350)-RELATED"/>
    <property type="match status" value="1"/>
</dbReference>
<dbReference type="InterPro" id="IPR014710">
    <property type="entry name" value="RmlC-like_jellyroll"/>
</dbReference>
<reference evidence="2 3" key="1">
    <citation type="submission" date="2018-05" db="EMBL/GenBank/DDBJ databases">
        <title>Genomic Encyclopedia of Type Strains, Phase IV (KMG-V): Genome sequencing to study the core and pangenomes of soil and plant-associated prokaryotes.</title>
        <authorList>
            <person name="Whitman W."/>
        </authorList>
    </citation>
    <scope>NUCLEOTIDE SEQUENCE [LARGE SCALE GENOMIC DNA]</scope>
    <source>
        <strain evidence="2 3">SCZa-39</strain>
    </source>
</reference>
<evidence type="ECO:0000313" key="2">
    <source>
        <dbReference type="EMBL" id="PVX85936.1"/>
    </source>
</evidence>
<accession>A0ABX5KVE2</accession>
<dbReference type="Gene3D" id="2.60.120.10">
    <property type="entry name" value="Jelly Rolls"/>
    <property type="match status" value="1"/>
</dbReference>
<comment type="caution">
    <text evidence="2">The sequence shown here is derived from an EMBL/GenBank/DDBJ whole genome shotgun (WGS) entry which is preliminary data.</text>
</comment>
<name>A0ABX5KVE2_9BURK</name>
<evidence type="ECO:0000259" key="1">
    <source>
        <dbReference type="Pfam" id="PF07883"/>
    </source>
</evidence>